<evidence type="ECO:0000256" key="5">
    <source>
        <dbReference type="ARBA" id="ARBA00022734"/>
    </source>
</evidence>
<proteinExistence type="inferred from homology"/>
<evidence type="ECO:0000256" key="1">
    <source>
        <dbReference type="ARBA" id="ARBA00004167"/>
    </source>
</evidence>
<keyword evidence="4" id="KW-1003">Cell membrane</keyword>
<comment type="subcellular location">
    <subcellularLocation>
        <location evidence="1">Membrane</location>
        <topology evidence="1">Single-pass membrane protein</topology>
    </subcellularLocation>
</comment>
<dbReference type="EMBL" id="VLKL01000006">
    <property type="protein sequence ID" value="TWI06486.1"/>
    <property type="molecule type" value="Genomic_DNA"/>
</dbReference>
<keyword evidence="5" id="KW-0430">Lectin</keyword>
<gene>
    <name evidence="8" type="ORF">IQ17_02701</name>
</gene>
<evidence type="ECO:0000256" key="6">
    <source>
        <dbReference type="ARBA" id="ARBA00025321"/>
    </source>
</evidence>
<dbReference type="OrthoDB" id="8256082at2"/>
<comment type="caution">
    <text evidence="8">The sequence shown here is derived from an EMBL/GenBank/DDBJ whole genome shotgun (WGS) entry which is preliminary data.</text>
</comment>
<name>A0A562LFV6_9BRAD</name>
<keyword evidence="7" id="KW-0732">Signal</keyword>
<dbReference type="GO" id="GO:0016020">
    <property type="term" value="C:membrane"/>
    <property type="evidence" value="ECO:0007669"/>
    <property type="project" value="UniProtKB-SubCell"/>
</dbReference>
<feature type="signal peptide" evidence="7">
    <location>
        <begin position="1"/>
        <end position="25"/>
    </location>
</feature>
<comment type="similarity">
    <text evidence="2">Belongs to the BA14k family.</text>
</comment>
<dbReference type="Proteomes" id="UP000317176">
    <property type="component" value="Unassembled WGS sequence"/>
</dbReference>
<sequence>MNNLKVLSAAAAVALVLPLASPSFAQNRPALGGGAHAGGGGGGASFGGGGARMGGGGFGGGAGMGGGAAFRGGGGNFGGGAAVRPSGGGFAAGAAVRPSGGGFAAGAAVRPSGGGFAAAAVRPGGGSFAARPTGGSFVAGAAAARPALSPSVGGPRDVATAGSWQGGRNWSGRHWHHHRRGGFWPGFATGVAFGGLGSYAYYGGGYGYGGYYDDPYYYGSYYDEPSVAVVQDGGGDSAYCAQRYKSYDPASGTYLGYDGKRHPCP</sequence>
<keyword evidence="9" id="KW-1185">Reference proteome</keyword>
<dbReference type="GO" id="GO:0030246">
    <property type="term" value="F:carbohydrate binding"/>
    <property type="evidence" value="ECO:0007669"/>
    <property type="project" value="UniProtKB-KW"/>
</dbReference>
<dbReference type="AlphaFoldDB" id="A0A562LFV6"/>
<evidence type="ECO:0000256" key="7">
    <source>
        <dbReference type="SAM" id="SignalP"/>
    </source>
</evidence>
<dbReference type="InterPro" id="IPR012413">
    <property type="entry name" value="BA14K"/>
</dbReference>
<keyword evidence="4" id="KW-0472">Membrane</keyword>
<dbReference type="RefSeq" id="WP_145631448.1">
    <property type="nucleotide sequence ID" value="NZ_CP088014.1"/>
</dbReference>
<feature type="chain" id="PRO_5021702371" description="Lectin-like protein BA14k" evidence="7">
    <location>
        <begin position="26"/>
        <end position="265"/>
    </location>
</feature>
<evidence type="ECO:0000313" key="9">
    <source>
        <dbReference type="Proteomes" id="UP000317176"/>
    </source>
</evidence>
<reference evidence="8 9" key="1">
    <citation type="journal article" date="2015" name="Stand. Genomic Sci.">
        <title>Genomic Encyclopedia of Bacterial and Archaeal Type Strains, Phase III: the genomes of soil and plant-associated and newly described type strains.</title>
        <authorList>
            <person name="Whitman W.B."/>
            <person name="Woyke T."/>
            <person name="Klenk H.P."/>
            <person name="Zhou Y."/>
            <person name="Lilburn T.G."/>
            <person name="Beck B.J."/>
            <person name="De Vos P."/>
            <person name="Vandamme P."/>
            <person name="Eisen J.A."/>
            <person name="Garrity G."/>
            <person name="Hugenholtz P."/>
            <person name="Kyrpides N.C."/>
        </authorList>
    </citation>
    <scope>NUCLEOTIDE SEQUENCE [LARGE SCALE GENOMIC DNA]</scope>
    <source>
        <strain evidence="8 9">CGMCC 1.10947</strain>
    </source>
</reference>
<evidence type="ECO:0000313" key="8">
    <source>
        <dbReference type="EMBL" id="TWI06486.1"/>
    </source>
</evidence>
<dbReference type="Pfam" id="PF07886">
    <property type="entry name" value="BA14K"/>
    <property type="match status" value="1"/>
</dbReference>
<protein>
    <recommendedName>
        <fullName evidence="3">Lectin-like protein BA14k</fullName>
    </recommendedName>
</protein>
<evidence type="ECO:0000256" key="3">
    <source>
        <dbReference type="ARBA" id="ARBA00020552"/>
    </source>
</evidence>
<comment type="function">
    <text evidence="6">Has immunoglobulin-binding and hemagglutination properties, and can bind to mannose. Essential for virulence. May be involved in LPS biosynthesis or polysaccharide transport.</text>
</comment>
<accession>A0A562LFV6</accession>
<evidence type="ECO:0000256" key="4">
    <source>
        <dbReference type="ARBA" id="ARBA00022475"/>
    </source>
</evidence>
<organism evidence="8 9">
    <name type="scientific">Bradyrhizobium daqingense</name>
    <dbReference type="NCBI Taxonomy" id="993502"/>
    <lineage>
        <taxon>Bacteria</taxon>
        <taxon>Pseudomonadati</taxon>
        <taxon>Pseudomonadota</taxon>
        <taxon>Alphaproteobacteria</taxon>
        <taxon>Hyphomicrobiales</taxon>
        <taxon>Nitrobacteraceae</taxon>
        <taxon>Bradyrhizobium</taxon>
    </lineage>
</organism>
<evidence type="ECO:0000256" key="2">
    <source>
        <dbReference type="ARBA" id="ARBA00010270"/>
    </source>
</evidence>